<evidence type="ECO:0008006" key="3">
    <source>
        <dbReference type="Google" id="ProtNLM"/>
    </source>
</evidence>
<protein>
    <recommendedName>
        <fullName evidence="3">Neck protein</fullName>
    </recommendedName>
</protein>
<evidence type="ECO:0000313" key="1">
    <source>
        <dbReference type="EMBL" id="WGH74245.1"/>
    </source>
</evidence>
<name>A0ABY8KYZ2_9FLAO</name>
<evidence type="ECO:0000313" key="2">
    <source>
        <dbReference type="Proteomes" id="UP001232001"/>
    </source>
</evidence>
<accession>A0ABY8KYZ2</accession>
<reference evidence="1 2" key="1">
    <citation type="submission" date="2023-04" db="EMBL/GenBank/DDBJ databases">
        <title>Tenacibaculum tangerinum sp. nov., isolated from sea tidal flat of South Korea.</title>
        <authorList>
            <person name="Lee S.H."/>
            <person name="Kim J.-J."/>
        </authorList>
    </citation>
    <scope>NUCLEOTIDE SEQUENCE [LARGE SCALE GENOMIC DNA]</scope>
    <source>
        <strain evidence="1 2">GRR-S3-23</strain>
    </source>
</reference>
<proteinExistence type="predicted"/>
<keyword evidence="2" id="KW-1185">Reference proteome</keyword>
<dbReference type="Proteomes" id="UP001232001">
    <property type="component" value="Chromosome"/>
</dbReference>
<sequence length="304" mass="34120">MNMFRDTPRIGQQLLDVPMGQMIEQMAMSIAKSQMALDANSIEVAEMMGGLSPVKYEKDGKEFINFKDSRVFFGKEKVSLAGAVELYNANTDQAYRASIEDKIKNDTEAAYDRPVVDVSGAVPSNSSAKFTPDDQKNPEVYYRNGSNWFEYDSTTSSYQAIANPPTASTTRLMVKPGTTEKTLFLPQRLSMLELGFSPTFYQFVDTMIQVRIAIKFSREGSSSFSYNRKTDSTDRSTSFSWRSGLKTNKTVTTTQVNAEYSQKYSYSAEGSSLLQTKLVPIPPPAILEERIQQQMEIAREEAEN</sequence>
<gene>
    <name evidence="1" type="ORF">P8625_08945</name>
</gene>
<dbReference type="RefSeq" id="WP_279650126.1">
    <property type="nucleotide sequence ID" value="NZ_CP122539.1"/>
</dbReference>
<dbReference type="EMBL" id="CP122539">
    <property type="protein sequence ID" value="WGH74245.1"/>
    <property type="molecule type" value="Genomic_DNA"/>
</dbReference>
<organism evidence="1 2">
    <name type="scientific">Tenacibaculum tangerinum</name>
    <dbReference type="NCBI Taxonomy" id="3038772"/>
    <lineage>
        <taxon>Bacteria</taxon>
        <taxon>Pseudomonadati</taxon>
        <taxon>Bacteroidota</taxon>
        <taxon>Flavobacteriia</taxon>
        <taxon>Flavobacteriales</taxon>
        <taxon>Flavobacteriaceae</taxon>
        <taxon>Tenacibaculum</taxon>
    </lineage>
</organism>